<dbReference type="EMBL" id="JABBYC010000010">
    <property type="protein sequence ID" value="MBL0886322.1"/>
    <property type="molecule type" value="Genomic_DNA"/>
</dbReference>
<dbReference type="NCBIfam" id="NF002879">
    <property type="entry name" value="PRK03333.1"/>
    <property type="match status" value="1"/>
</dbReference>
<dbReference type="NCBIfam" id="TIGR00152">
    <property type="entry name" value="dephospho-CoA kinase"/>
    <property type="match status" value="1"/>
</dbReference>
<sequence length="221" mass="23410">MFRIGLTGGIAAGKSVATRRLADLGAVVVDHDQLARAAVAPGSVGLEEIAEAFGTGVIGSGGELDRPALGRLVFADDEARERLNAIVHPEVRRLSAEHEAEAAARDPQAVVVHDIPLLVETGQADAFHLVVVVHAPAEQRLERLVEGRGMAPEEARGRIAAQARDEDRLAAADVVLDGSGTEDELNAQIDALWQRVRREVAQEAEAEAEDVALHDRRAAGA</sequence>
<name>A0ABS1LL90_9MICO</name>
<dbReference type="Pfam" id="PF01121">
    <property type="entry name" value="CoaE"/>
    <property type="match status" value="1"/>
</dbReference>
<comment type="similarity">
    <text evidence="3">Belongs to the CoaE family.</text>
</comment>
<evidence type="ECO:0000256" key="2">
    <source>
        <dbReference type="ARBA" id="ARBA00022840"/>
    </source>
</evidence>
<evidence type="ECO:0000256" key="4">
    <source>
        <dbReference type="NCBIfam" id="TIGR00152"/>
    </source>
</evidence>
<feature type="binding site" evidence="3">
    <location>
        <begin position="11"/>
        <end position="16"/>
    </location>
    <ligand>
        <name>ATP</name>
        <dbReference type="ChEBI" id="CHEBI:30616"/>
    </ligand>
</feature>
<comment type="catalytic activity">
    <reaction evidence="3">
        <text>3'-dephospho-CoA + ATP = ADP + CoA + H(+)</text>
        <dbReference type="Rhea" id="RHEA:18245"/>
        <dbReference type="ChEBI" id="CHEBI:15378"/>
        <dbReference type="ChEBI" id="CHEBI:30616"/>
        <dbReference type="ChEBI" id="CHEBI:57287"/>
        <dbReference type="ChEBI" id="CHEBI:57328"/>
        <dbReference type="ChEBI" id="CHEBI:456216"/>
        <dbReference type="EC" id="2.7.1.24"/>
    </reaction>
</comment>
<proteinExistence type="inferred from homology"/>
<keyword evidence="2 3" id="KW-0067">ATP-binding</keyword>
<dbReference type="HAMAP" id="MF_00376">
    <property type="entry name" value="Dephospho_CoA_kinase"/>
    <property type="match status" value="1"/>
</dbReference>
<keyword evidence="3 5" id="KW-0808">Transferase</keyword>
<dbReference type="InterPro" id="IPR027417">
    <property type="entry name" value="P-loop_NTPase"/>
</dbReference>
<dbReference type="CDD" id="cd02022">
    <property type="entry name" value="DPCK"/>
    <property type="match status" value="1"/>
</dbReference>
<evidence type="ECO:0000313" key="6">
    <source>
        <dbReference type="Proteomes" id="UP000675409"/>
    </source>
</evidence>
<dbReference type="PANTHER" id="PTHR10695:SF46">
    <property type="entry name" value="BIFUNCTIONAL COENZYME A SYNTHASE-RELATED"/>
    <property type="match status" value="1"/>
</dbReference>
<comment type="caution">
    <text evidence="5">The sequence shown here is derived from an EMBL/GenBank/DDBJ whole genome shotgun (WGS) entry which is preliminary data.</text>
</comment>
<keyword evidence="3" id="KW-0173">Coenzyme A biosynthesis</keyword>
<dbReference type="RefSeq" id="WP_201846163.1">
    <property type="nucleotide sequence ID" value="NZ_JABBYC010000010.1"/>
</dbReference>
<keyword evidence="3" id="KW-0963">Cytoplasm</keyword>
<dbReference type="PANTHER" id="PTHR10695">
    <property type="entry name" value="DEPHOSPHO-COA KINASE-RELATED"/>
    <property type="match status" value="1"/>
</dbReference>
<dbReference type="Proteomes" id="UP000675409">
    <property type="component" value="Unassembled WGS sequence"/>
</dbReference>
<evidence type="ECO:0000256" key="1">
    <source>
        <dbReference type="ARBA" id="ARBA00022741"/>
    </source>
</evidence>
<keyword evidence="1 3" id="KW-0547">Nucleotide-binding</keyword>
<dbReference type="PROSITE" id="PS51219">
    <property type="entry name" value="DPCK"/>
    <property type="match status" value="1"/>
</dbReference>
<dbReference type="InterPro" id="IPR001977">
    <property type="entry name" value="Depp_CoAkinase"/>
</dbReference>
<comment type="pathway">
    <text evidence="3">Cofactor biosynthesis; coenzyme A biosynthesis; CoA from (R)-pantothenate: step 5/5.</text>
</comment>
<dbReference type="Gene3D" id="3.40.50.300">
    <property type="entry name" value="P-loop containing nucleotide triphosphate hydrolases"/>
    <property type="match status" value="1"/>
</dbReference>
<comment type="function">
    <text evidence="3">Catalyzes the phosphorylation of the 3'-hydroxyl group of dephosphocoenzyme A to form coenzyme A.</text>
</comment>
<organism evidence="5 6">
    <name type="scientific">Myceligenerans indicum</name>
    <dbReference type="NCBI Taxonomy" id="2593663"/>
    <lineage>
        <taxon>Bacteria</taxon>
        <taxon>Bacillati</taxon>
        <taxon>Actinomycetota</taxon>
        <taxon>Actinomycetes</taxon>
        <taxon>Micrococcales</taxon>
        <taxon>Promicromonosporaceae</taxon>
        <taxon>Myceligenerans</taxon>
    </lineage>
</organism>
<protein>
    <recommendedName>
        <fullName evidence="3 4">Dephospho-CoA kinase</fullName>
        <ecNumber evidence="3 4">2.7.1.24</ecNumber>
    </recommendedName>
    <alternativeName>
        <fullName evidence="3">Dephosphocoenzyme A kinase</fullName>
    </alternativeName>
</protein>
<dbReference type="EC" id="2.7.1.24" evidence="3 4"/>
<evidence type="ECO:0000313" key="5">
    <source>
        <dbReference type="EMBL" id="MBL0886322.1"/>
    </source>
</evidence>
<gene>
    <name evidence="3" type="primary">coaE</name>
    <name evidence="5" type="ORF">HGK34_08565</name>
</gene>
<reference evidence="5 6" key="1">
    <citation type="journal article" date="2021" name="Arch. Microbiol.">
        <title>Myceligenerans indicum sp. nov., an actinobacterium isolated from mangrove sediment of Sundarbans, India.</title>
        <authorList>
            <person name="Asha K."/>
            <person name="Bhadury P."/>
        </authorList>
    </citation>
    <scope>NUCLEOTIDE SEQUENCE [LARGE SCALE GENOMIC DNA]</scope>
    <source>
        <strain evidence="5 6">I2</strain>
    </source>
</reference>
<dbReference type="SUPFAM" id="SSF52540">
    <property type="entry name" value="P-loop containing nucleoside triphosphate hydrolases"/>
    <property type="match status" value="1"/>
</dbReference>
<evidence type="ECO:0000256" key="3">
    <source>
        <dbReference type="HAMAP-Rule" id="MF_00376"/>
    </source>
</evidence>
<keyword evidence="3 5" id="KW-0418">Kinase</keyword>
<comment type="subcellular location">
    <subcellularLocation>
        <location evidence="3">Cytoplasm</location>
    </subcellularLocation>
</comment>
<keyword evidence="6" id="KW-1185">Reference proteome</keyword>
<dbReference type="GO" id="GO:0004140">
    <property type="term" value="F:dephospho-CoA kinase activity"/>
    <property type="evidence" value="ECO:0007669"/>
    <property type="project" value="UniProtKB-EC"/>
</dbReference>
<accession>A0ABS1LL90</accession>